<dbReference type="InterPro" id="IPR036736">
    <property type="entry name" value="ACP-like_sf"/>
</dbReference>
<dbReference type="InterPro" id="IPR032821">
    <property type="entry name" value="PKS_assoc"/>
</dbReference>
<dbReference type="PROSITE" id="PS50075">
    <property type="entry name" value="CARRIER"/>
    <property type="match status" value="1"/>
</dbReference>
<dbReference type="Pfam" id="PF16197">
    <property type="entry name" value="KAsynt_C_assoc"/>
    <property type="match status" value="1"/>
</dbReference>
<dbReference type="PROSITE" id="PS52004">
    <property type="entry name" value="KS3_2"/>
    <property type="match status" value="1"/>
</dbReference>
<evidence type="ECO:0000256" key="1">
    <source>
        <dbReference type="ARBA" id="ARBA00022450"/>
    </source>
</evidence>
<comment type="caution">
    <text evidence="7">The sequence shown here is derived from an EMBL/GenBank/DDBJ whole genome shotgun (WGS) entry which is preliminary data.</text>
</comment>
<keyword evidence="1" id="KW-0596">Phosphopantetheine</keyword>
<evidence type="ECO:0000259" key="5">
    <source>
        <dbReference type="PROSITE" id="PS50075"/>
    </source>
</evidence>
<dbReference type="Gene3D" id="3.40.47.10">
    <property type="match status" value="1"/>
</dbReference>
<dbReference type="InterPro" id="IPR018201">
    <property type="entry name" value="Ketoacyl_synth_AS"/>
</dbReference>
<keyword evidence="8" id="KW-1185">Reference proteome</keyword>
<dbReference type="PANTHER" id="PTHR43775">
    <property type="entry name" value="FATTY ACID SYNTHASE"/>
    <property type="match status" value="1"/>
</dbReference>
<protein>
    <submittedName>
        <fullName evidence="7">6-deoxyerythronolide-B synthase</fullName>
    </submittedName>
</protein>
<evidence type="ECO:0000256" key="4">
    <source>
        <dbReference type="SAM" id="MobiDB-lite"/>
    </source>
</evidence>
<feature type="region of interest" description="Disordered" evidence="4">
    <location>
        <begin position="618"/>
        <end position="637"/>
    </location>
</feature>
<dbReference type="CDD" id="cd00833">
    <property type="entry name" value="PKS"/>
    <property type="match status" value="1"/>
</dbReference>
<dbReference type="PROSITE" id="PS00606">
    <property type="entry name" value="KS3_1"/>
    <property type="match status" value="1"/>
</dbReference>
<feature type="non-terminal residue" evidence="7">
    <location>
        <position position="1"/>
    </location>
</feature>
<evidence type="ECO:0000259" key="6">
    <source>
        <dbReference type="PROSITE" id="PS52004"/>
    </source>
</evidence>
<dbReference type="InterPro" id="IPR014031">
    <property type="entry name" value="Ketoacyl_synth_C"/>
</dbReference>
<evidence type="ECO:0000256" key="3">
    <source>
        <dbReference type="ARBA" id="ARBA00022679"/>
    </source>
</evidence>
<dbReference type="SMART" id="SM00823">
    <property type="entry name" value="PKS_PP"/>
    <property type="match status" value="1"/>
</dbReference>
<dbReference type="InterPro" id="IPR016039">
    <property type="entry name" value="Thiolase-like"/>
</dbReference>
<evidence type="ECO:0000256" key="2">
    <source>
        <dbReference type="ARBA" id="ARBA00022553"/>
    </source>
</evidence>
<dbReference type="EMBL" id="WAAR01000255">
    <property type="protein sequence ID" value="KAB1100877.1"/>
    <property type="molecule type" value="Genomic_DNA"/>
</dbReference>
<keyword evidence="3" id="KW-0808">Transferase</keyword>
<dbReference type="SUPFAM" id="SSF53901">
    <property type="entry name" value="Thiolase-like"/>
    <property type="match status" value="1"/>
</dbReference>
<dbReference type="RefSeq" id="WP_225319859.1">
    <property type="nucleotide sequence ID" value="NZ_WAAR01000255.1"/>
</dbReference>
<dbReference type="InterPro" id="IPR014030">
    <property type="entry name" value="Ketoacyl_synth_N"/>
</dbReference>
<dbReference type="SMART" id="SM01294">
    <property type="entry name" value="PKS_PP_betabranch"/>
    <property type="match status" value="1"/>
</dbReference>
<dbReference type="InterPro" id="IPR050091">
    <property type="entry name" value="PKS_NRPS_Biosynth_Enz"/>
</dbReference>
<dbReference type="Pfam" id="PF02801">
    <property type="entry name" value="Ketoacyl-synt_C"/>
    <property type="match status" value="1"/>
</dbReference>
<evidence type="ECO:0000313" key="7">
    <source>
        <dbReference type="EMBL" id="KAB1100877.1"/>
    </source>
</evidence>
<dbReference type="SUPFAM" id="SSF47336">
    <property type="entry name" value="ACP-like"/>
    <property type="match status" value="1"/>
</dbReference>
<dbReference type="InterPro" id="IPR009081">
    <property type="entry name" value="PP-bd_ACP"/>
</dbReference>
<evidence type="ECO:0000313" key="8">
    <source>
        <dbReference type="Proteomes" id="UP000471364"/>
    </source>
</evidence>
<dbReference type="InterPro" id="IPR020806">
    <property type="entry name" value="PKS_PP-bd"/>
</dbReference>
<feature type="domain" description="Ketosynthase family 3 (KS3)" evidence="6">
    <location>
        <begin position="180"/>
        <end position="594"/>
    </location>
</feature>
<feature type="domain" description="Carrier" evidence="5">
    <location>
        <begin position="36"/>
        <end position="113"/>
    </location>
</feature>
<dbReference type="Pfam" id="PF00109">
    <property type="entry name" value="ketoacyl-synt"/>
    <property type="match status" value="1"/>
</dbReference>
<reference evidence="7 8" key="1">
    <citation type="submission" date="2019-09" db="EMBL/GenBank/DDBJ databases">
        <title>High taxonomic diversity of Micromonospora strains isolated from Medicago sativa nodules in different geographical locations.</title>
        <authorList>
            <person name="Martinez-Hidalgo P."/>
            <person name="Flores-Felix J.D."/>
            <person name="Velazquez E."/>
            <person name="Brau L."/>
            <person name="Trujillo M.E."/>
            <person name="Martinez-Molina E."/>
        </authorList>
    </citation>
    <scope>NUCLEOTIDE SEQUENCE [LARGE SCALE GENOMIC DNA]</scope>
    <source>
        <strain evidence="7 8">ALFB5</strain>
    </source>
</reference>
<feature type="region of interest" description="Disordered" evidence="4">
    <location>
        <begin position="113"/>
        <end position="133"/>
    </location>
</feature>
<keyword evidence="2" id="KW-0597">Phosphoprotein</keyword>
<dbReference type="Gene3D" id="1.10.1200.10">
    <property type="entry name" value="ACP-like"/>
    <property type="match status" value="1"/>
</dbReference>
<name>A0ABQ6U7N8_9ACTN</name>
<proteinExistence type="predicted"/>
<dbReference type="Proteomes" id="UP000471364">
    <property type="component" value="Unassembled WGS sequence"/>
</dbReference>
<accession>A0ABQ6U7N8</accession>
<organism evidence="7 8">
    <name type="scientific">Micromonospora aurantiaca</name>
    <name type="common">nom. illeg.</name>
    <dbReference type="NCBI Taxonomy" id="47850"/>
    <lineage>
        <taxon>Bacteria</taxon>
        <taxon>Bacillati</taxon>
        <taxon>Actinomycetota</taxon>
        <taxon>Actinomycetes</taxon>
        <taxon>Micromonosporales</taxon>
        <taxon>Micromonosporaceae</taxon>
        <taxon>Micromonospora</taxon>
    </lineage>
</organism>
<gene>
    <name evidence="7" type="ORF">F6X54_31800</name>
</gene>
<dbReference type="SMART" id="SM00825">
    <property type="entry name" value="PKS_KS"/>
    <property type="match status" value="1"/>
</dbReference>
<dbReference type="PANTHER" id="PTHR43775:SF37">
    <property type="entry name" value="SI:DKEY-61P9.11"/>
    <property type="match status" value="1"/>
</dbReference>
<dbReference type="InterPro" id="IPR020841">
    <property type="entry name" value="PKS_Beta-ketoAc_synthase_dom"/>
</dbReference>
<sequence length="650" mass="67552">ASIPAPASVPAPAPASIPAPAPALTTGTATAPAAPGGPAAPPGWLVGIFSAALGIPERDLDPTVEFGDLGVDSVLLGELLIRIEERLGTHLDPATLLLHPTLERLTAHLGVQAATPEPEPPTAPEAVNSPGPVAAPGPVTPPDAVTAPVPVAAPVPVDEPVPTAAQAAVVAGGGARPDLDRRVAVIGMACRFPGATDAATLWDNLLHGRCAVTEVPAERWDHRRWYSPEPGLGRSISKWGGFVEGIEWFDPGYFDMSDDEARCLDPAIRMFLEGTAECLAEAGYAPDELRGRRVAVVAGARLSDYGRRVPIRTDVLRSDQNFIAARVAHHFDLRGPNLVVDSACSSSLVAVQVACRSLLAGESELAVVGGVEVLLDPETYLDLSAARALSPTGRCWTFDERADGFVPGEGCGVVLLKPLAAALADGDRVHAVIDGVAVNNDGHTMGVTTPSPAAQADVVRQALAAAGRRPADITMLEAHGTGTLIGDPIELRALNDVFGDRPGGRIEIGSVKSNLGHLLSAAGMAGLFKVALALEHGTIPPTLFCDTPNPRFDFDRSPLHPTTEPVGWPAGRERVAGVSSFGLGGTNAHLVLSGAPPGPVRRAPLPRPVFRRRRLWLDGDGPAEAPPPARPDTGEPLTASLLRLQLVTTD</sequence>
<dbReference type="Pfam" id="PF00550">
    <property type="entry name" value="PP-binding"/>
    <property type="match status" value="1"/>
</dbReference>